<evidence type="ECO:0000256" key="1">
    <source>
        <dbReference type="SAM" id="MobiDB-lite"/>
    </source>
</evidence>
<proteinExistence type="predicted"/>
<dbReference type="AlphaFoldDB" id="A0A9P6G5K2"/>
<dbReference type="EMBL" id="WJXW01000017">
    <property type="protein sequence ID" value="KAF9729108.1"/>
    <property type="molecule type" value="Genomic_DNA"/>
</dbReference>
<accession>A0A9P6G5K2</accession>
<evidence type="ECO:0000313" key="3">
    <source>
        <dbReference type="Proteomes" id="UP000756921"/>
    </source>
</evidence>
<dbReference type="Proteomes" id="UP000756921">
    <property type="component" value="Unassembled WGS sequence"/>
</dbReference>
<name>A0A9P6G5K2_9PLEO</name>
<feature type="compositionally biased region" description="Polar residues" evidence="1">
    <location>
        <begin position="100"/>
        <end position="115"/>
    </location>
</feature>
<keyword evidence="3" id="KW-1185">Reference proteome</keyword>
<gene>
    <name evidence="2" type="ORF">PMIN01_12798</name>
</gene>
<comment type="caution">
    <text evidence="2">The sequence shown here is derived from an EMBL/GenBank/DDBJ whole genome shotgun (WGS) entry which is preliminary data.</text>
</comment>
<feature type="region of interest" description="Disordered" evidence="1">
    <location>
        <begin position="93"/>
        <end position="115"/>
    </location>
</feature>
<protein>
    <submittedName>
        <fullName evidence="2">Uncharacterized protein</fullName>
    </submittedName>
</protein>
<dbReference type="OrthoDB" id="3674353at2759"/>
<organism evidence="2 3">
    <name type="scientific">Paraphaeosphaeria minitans</name>
    <dbReference type="NCBI Taxonomy" id="565426"/>
    <lineage>
        <taxon>Eukaryota</taxon>
        <taxon>Fungi</taxon>
        <taxon>Dikarya</taxon>
        <taxon>Ascomycota</taxon>
        <taxon>Pezizomycotina</taxon>
        <taxon>Dothideomycetes</taxon>
        <taxon>Pleosporomycetidae</taxon>
        <taxon>Pleosporales</taxon>
        <taxon>Massarineae</taxon>
        <taxon>Didymosphaeriaceae</taxon>
        <taxon>Paraphaeosphaeria</taxon>
    </lineage>
</organism>
<sequence length="223" mass="25379">MFVSKEMDDRTTHKWLIDHWNRANMHGWQVAGLLKEIYEGWRGTGAERREARRLMGVWEDAKRLGRKAAAKTEEVKEGIPAVKATKVEIEEEEQKEVSVTGTKSPQSGVQDTSTRVAAAGMRPCLKRMRSASDDDSMQESSTKRVKLDDFATVSSDHSRIVAHPFSPALCKQPMPEPHRPSDTYRAITRFARSETCYKPGRWASPEGFVKQHTSWNGGKWEKY</sequence>
<reference evidence="2" key="1">
    <citation type="journal article" date="2020" name="Mol. Plant Microbe Interact.">
        <title>Genome Sequence of the Biocontrol Agent Coniothyrium minitans strain Conio (IMI 134523).</title>
        <authorList>
            <person name="Patel D."/>
            <person name="Shittu T.A."/>
            <person name="Baroncelli R."/>
            <person name="Muthumeenakshi S."/>
            <person name="Osborne T.H."/>
            <person name="Janganan T.K."/>
            <person name="Sreenivasaprasad S."/>
        </authorList>
    </citation>
    <scope>NUCLEOTIDE SEQUENCE</scope>
    <source>
        <strain evidence="2">Conio</strain>
    </source>
</reference>
<evidence type="ECO:0000313" key="2">
    <source>
        <dbReference type="EMBL" id="KAF9729108.1"/>
    </source>
</evidence>